<feature type="region of interest" description="Disordered" evidence="1">
    <location>
        <begin position="91"/>
        <end position="111"/>
    </location>
</feature>
<evidence type="ECO:0000259" key="2">
    <source>
        <dbReference type="SMART" id="SM00833"/>
    </source>
</evidence>
<evidence type="ECO:0000313" key="4">
    <source>
        <dbReference type="Proteomes" id="UP000321034"/>
    </source>
</evidence>
<evidence type="ECO:0000256" key="1">
    <source>
        <dbReference type="SAM" id="MobiDB-lite"/>
    </source>
</evidence>
<accession>A0A5C8I1S0</accession>
<dbReference type="Proteomes" id="UP000321034">
    <property type="component" value="Unassembled WGS sequence"/>
</dbReference>
<organism evidence="3 4">
    <name type="scientific">Microbacterium hatanonis</name>
    <dbReference type="NCBI Taxonomy" id="404366"/>
    <lineage>
        <taxon>Bacteria</taxon>
        <taxon>Bacillati</taxon>
        <taxon>Actinomycetota</taxon>
        <taxon>Actinomycetes</taxon>
        <taxon>Micrococcales</taxon>
        <taxon>Microbacteriaceae</taxon>
        <taxon>Microbacterium</taxon>
    </lineage>
</organism>
<dbReference type="AlphaFoldDB" id="A0A5C8I1S0"/>
<sequence length="331" mass="35978">MLSDPLIIVGVCAPERRRYAERLSAVTGRAVVTIGSRDSTAVDAPLLGPAAFIAEMATEADVVHSALAARTPPLPIVCVVDATHMIDDFLSGDPLSEQAPPGDDDGDHGARARRAASLVEIASLVCLVGWEELETATLSMLMALTSHLNPHARVRLSHDPEDDVRSLEASPLPLPPFPERAGWVCASNHEHDPYMTDIRVATVRYERLRPFHPGRLSRTLDEIDAGRFGMVVRSAGFCRIATRPHTLARWDHVGSAMWIDPLTTSLHDGSTGQDIAFTGIDLHAPLLFAALDEAGVTDRELTSGPAGWRRFDDPLPPWPGYDVTDAERDTR</sequence>
<dbReference type="SUPFAM" id="SSF90002">
    <property type="entry name" value="Hypothetical protein YjiA, C-terminal domain"/>
    <property type="match status" value="1"/>
</dbReference>
<proteinExistence type="predicted"/>
<comment type="caution">
    <text evidence="3">The sequence shown here is derived from an EMBL/GenBank/DDBJ whole genome shotgun (WGS) entry which is preliminary data.</text>
</comment>
<dbReference type="RefSeq" id="WP_147892745.1">
    <property type="nucleotide sequence ID" value="NZ_BAAANR010000001.1"/>
</dbReference>
<dbReference type="PANTHER" id="PTHR43603:SF1">
    <property type="entry name" value="ZINC-REGULATED GTPASE METALLOPROTEIN ACTIVATOR 1"/>
    <property type="match status" value="1"/>
</dbReference>
<feature type="region of interest" description="Disordered" evidence="1">
    <location>
        <begin position="305"/>
        <end position="331"/>
    </location>
</feature>
<reference evidence="3 4" key="1">
    <citation type="submission" date="2019-08" db="EMBL/GenBank/DDBJ databases">
        <authorList>
            <person name="Dong K."/>
        </authorList>
    </citation>
    <scope>NUCLEOTIDE SEQUENCE [LARGE SCALE GENOMIC DNA]</scope>
    <source>
        <strain evidence="3 4">JCM14558</strain>
    </source>
</reference>
<keyword evidence="4" id="KW-1185">Reference proteome</keyword>
<dbReference type="EMBL" id="VRSV01000001">
    <property type="protein sequence ID" value="TXK11994.1"/>
    <property type="molecule type" value="Genomic_DNA"/>
</dbReference>
<protein>
    <submittedName>
        <fullName evidence="3">Cobalamin biosynthesis protein CobW</fullName>
    </submittedName>
</protein>
<dbReference type="InterPro" id="IPR011629">
    <property type="entry name" value="CobW-like_C"/>
</dbReference>
<dbReference type="PANTHER" id="PTHR43603">
    <property type="entry name" value="COBW DOMAIN-CONTAINING PROTEIN DDB_G0274527"/>
    <property type="match status" value="1"/>
</dbReference>
<dbReference type="OrthoDB" id="9808822at2"/>
<dbReference type="SMART" id="SM00833">
    <property type="entry name" value="CobW_C"/>
    <property type="match status" value="1"/>
</dbReference>
<feature type="domain" description="CobW C-terminal" evidence="2">
    <location>
        <begin position="200"/>
        <end position="295"/>
    </location>
</feature>
<evidence type="ECO:0000313" key="3">
    <source>
        <dbReference type="EMBL" id="TXK11994.1"/>
    </source>
</evidence>
<gene>
    <name evidence="3" type="ORF">FVP77_00395</name>
</gene>
<dbReference type="Pfam" id="PF07683">
    <property type="entry name" value="CobW_C"/>
    <property type="match status" value="1"/>
</dbReference>
<dbReference type="InterPro" id="IPR051927">
    <property type="entry name" value="Zn_Chap_cDPG_Synth"/>
</dbReference>
<name>A0A5C8I1S0_9MICO</name>